<dbReference type="Gene3D" id="1.10.238.10">
    <property type="entry name" value="EF-hand"/>
    <property type="match status" value="1"/>
</dbReference>
<dbReference type="EMBL" id="VIIS01001074">
    <property type="protein sequence ID" value="KAF0302301.1"/>
    <property type="molecule type" value="Genomic_DNA"/>
</dbReference>
<proteinExistence type="inferred from homology"/>
<dbReference type="InterPro" id="IPR018247">
    <property type="entry name" value="EF_Hand_1_Ca_BS"/>
</dbReference>
<evidence type="ECO:0000256" key="2">
    <source>
        <dbReference type="ARBA" id="ARBA00022679"/>
    </source>
</evidence>
<feature type="signal peptide" evidence="4">
    <location>
        <begin position="1"/>
        <end position="18"/>
    </location>
</feature>
<dbReference type="PANTHER" id="PTHR24045">
    <property type="match status" value="1"/>
</dbReference>
<dbReference type="GO" id="GO:0005509">
    <property type="term" value="F:calcium ion binding"/>
    <property type="evidence" value="ECO:0007669"/>
    <property type="project" value="InterPro"/>
</dbReference>
<dbReference type="Pfam" id="PF17103">
    <property type="entry name" value="Stealth_CR4"/>
    <property type="match status" value="1"/>
</dbReference>
<keyword evidence="3" id="KW-0106">Calcium</keyword>
<dbReference type="InterPro" id="IPR031358">
    <property type="entry name" value="Stealth_CR1"/>
</dbReference>
<dbReference type="GO" id="GO:0005794">
    <property type="term" value="C:Golgi apparatus"/>
    <property type="evidence" value="ECO:0007669"/>
    <property type="project" value="TreeGrafter"/>
</dbReference>
<evidence type="ECO:0000256" key="1">
    <source>
        <dbReference type="ARBA" id="ARBA00007583"/>
    </source>
</evidence>
<feature type="domain" description="EF-hand" evidence="5">
    <location>
        <begin position="298"/>
        <end position="326"/>
    </location>
</feature>
<dbReference type="InterPro" id="IPR031357">
    <property type="entry name" value="Stealth_CR3"/>
</dbReference>
<evidence type="ECO:0000259" key="5">
    <source>
        <dbReference type="PROSITE" id="PS50222"/>
    </source>
</evidence>
<evidence type="ECO:0000256" key="4">
    <source>
        <dbReference type="SAM" id="SignalP"/>
    </source>
</evidence>
<dbReference type="InterPro" id="IPR011992">
    <property type="entry name" value="EF-hand-dom_pair"/>
</dbReference>
<name>A0A6A4WK38_AMPAM</name>
<reference evidence="6 7" key="1">
    <citation type="submission" date="2019-07" db="EMBL/GenBank/DDBJ databases">
        <title>Draft genome assembly of a fouling barnacle, Amphibalanus amphitrite (Darwin, 1854): The first reference genome for Thecostraca.</title>
        <authorList>
            <person name="Kim W."/>
        </authorList>
    </citation>
    <scope>NUCLEOTIDE SEQUENCE [LARGE SCALE GENOMIC DNA]</scope>
    <source>
        <strain evidence="6">SNU_AA5</strain>
        <tissue evidence="6">Soma without cirri and trophi</tissue>
    </source>
</reference>
<evidence type="ECO:0000256" key="3">
    <source>
        <dbReference type="ARBA" id="ARBA00022837"/>
    </source>
</evidence>
<comment type="similarity">
    <text evidence="1">Belongs to the stealth family.</text>
</comment>
<accession>A0A6A4WK38</accession>
<feature type="chain" id="PRO_5025519865" evidence="4">
    <location>
        <begin position="19"/>
        <end position="460"/>
    </location>
</feature>
<protein>
    <submittedName>
        <fullName evidence="6">Exopolysaccharide phosphotransferase</fullName>
    </submittedName>
</protein>
<comment type="caution">
    <text evidence="6">The sequence shown here is derived from an EMBL/GenBank/DDBJ whole genome shotgun (WGS) entry which is preliminary data.</text>
</comment>
<keyword evidence="7" id="KW-1185">Reference proteome</keyword>
<dbReference type="InterPro" id="IPR021520">
    <property type="entry name" value="Stealth_CR2"/>
</dbReference>
<keyword evidence="2 6" id="KW-0808">Transferase</keyword>
<dbReference type="InterPro" id="IPR031356">
    <property type="entry name" value="Stealth_CR4"/>
</dbReference>
<organism evidence="6 7">
    <name type="scientific">Amphibalanus amphitrite</name>
    <name type="common">Striped barnacle</name>
    <name type="synonym">Balanus amphitrite</name>
    <dbReference type="NCBI Taxonomy" id="1232801"/>
    <lineage>
        <taxon>Eukaryota</taxon>
        <taxon>Metazoa</taxon>
        <taxon>Ecdysozoa</taxon>
        <taxon>Arthropoda</taxon>
        <taxon>Crustacea</taxon>
        <taxon>Multicrustacea</taxon>
        <taxon>Cirripedia</taxon>
        <taxon>Thoracica</taxon>
        <taxon>Thoracicalcarea</taxon>
        <taxon>Balanomorpha</taxon>
        <taxon>Balanoidea</taxon>
        <taxon>Balanidae</taxon>
        <taxon>Amphibalaninae</taxon>
        <taxon>Amphibalanus</taxon>
    </lineage>
</organism>
<evidence type="ECO:0000313" key="6">
    <source>
        <dbReference type="EMBL" id="KAF0302301.1"/>
    </source>
</evidence>
<dbReference type="InterPro" id="IPR002048">
    <property type="entry name" value="EF_hand_dom"/>
</dbReference>
<gene>
    <name evidence="6" type="ORF">FJT64_025600</name>
</gene>
<keyword evidence="4" id="KW-0732">Signal</keyword>
<dbReference type="PANTHER" id="PTHR24045:SF0">
    <property type="entry name" value="N-ACETYLGLUCOSAMINE-1-PHOSPHOTRANSFERASE SUBUNITS ALPHA_BETA"/>
    <property type="match status" value="1"/>
</dbReference>
<dbReference type="Pfam" id="PF17102">
    <property type="entry name" value="Stealth_CR3"/>
    <property type="match status" value="1"/>
</dbReference>
<evidence type="ECO:0000313" key="7">
    <source>
        <dbReference type="Proteomes" id="UP000440578"/>
    </source>
</evidence>
<dbReference type="SUPFAM" id="SSF47473">
    <property type="entry name" value="EF-hand"/>
    <property type="match status" value="1"/>
</dbReference>
<dbReference type="Pfam" id="PF11380">
    <property type="entry name" value="Stealth_CR2"/>
    <property type="match status" value="1"/>
</dbReference>
<sequence>MKALISISTIIMLYVASGRLAREASPWASPSFSVDHCSDNLLGRRLLAGSCPHEPIDAVYTWVNGSDPEFRRQLSETLVHLGHPPANESVNDSRFADNEELRYSLRSLEQHAPWVRRIYLVTNGQVPAWLDLDNPRITVVRHEEIFPNKSHLPTFSSSAIESHLHRIKGLSEHFLFFNDDFFLGQPVVLEDFVSPRGEYLTFLWPSRGGAFNQSSAHSCSLTHVDRLFTQRYGPEERRAAAHVPLLLKRSIVAELQTTFAAEYEHTSAAHVRTNDYMQTSFTYSYFLRSERRRVSSGRLFEMFDTDRSGTLSERELLSVMSGLLGRSYSVRDARLLWDELRRCAAAGDTPTDSSTELNRSAVLGCTTATTRLSQRIGERRYRTRDGARSAWFYLKVPSRPQVVKRRFTEVLANPRRFICLNNNFSDSTAGRIKFVRDMLGQLLERLFPWPSQFELTSIRR</sequence>
<dbReference type="Proteomes" id="UP000440578">
    <property type="component" value="Unassembled WGS sequence"/>
</dbReference>
<dbReference type="AlphaFoldDB" id="A0A6A4WK38"/>
<dbReference type="OrthoDB" id="263283at2759"/>
<dbReference type="PROSITE" id="PS50222">
    <property type="entry name" value="EF_HAND_2"/>
    <property type="match status" value="1"/>
</dbReference>
<dbReference type="GO" id="GO:0016772">
    <property type="term" value="F:transferase activity, transferring phosphorus-containing groups"/>
    <property type="evidence" value="ECO:0007669"/>
    <property type="project" value="InterPro"/>
</dbReference>
<dbReference type="PROSITE" id="PS00018">
    <property type="entry name" value="EF_HAND_1"/>
    <property type="match status" value="1"/>
</dbReference>
<dbReference type="Pfam" id="PF17101">
    <property type="entry name" value="Stealth_CR1"/>
    <property type="match status" value="1"/>
</dbReference>
<dbReference type="InterPro" id="IPR047141">
    <property type="entry name" value="Stealth"/>
</dbReference>